<accession>A0A5N6TL31</accession>
<dbReference type="OrthoDB" id="3481287at2759"/>
<protein>
    <submittedName>
        <fullName evidence="1">Uncharacterized protein</fullName>
    </submittedName>
</protein>
<proteinExistence type="predicted"/>
<reference evidence="1 2" key="1">
    <citation type="submission" date="2019-04" db="EMBL/GenBank/DDBJ databases">
        <title>Friends and foes A comparative genomics study of 23 Aspergillus species from section Flavi.</title>
        <authorList>
            <consortium name="DOE Joint Genome Institute"/>
            <person name="Kjaerbolling I."/>
            <person name="Vesth T."/>
            <person name="Frisvad J.C."/>
            <person name="Nybo J.L."/>
            <person name="Theobald S."/>
            <person name="Kildgaard S."/>
            <person name="Isbrandt T."/>
            <person name="Kuo A."/>
            <person name="Sato A."/>
            <person name="Lyhne E.K."/>
            <person name="Kogle M.E."/>
            <person name="Wiebenga A."/>
            <person name="Kun R.S."/>
            <person name="Lubbers R.J."/>
            <person name="Makela M.R."/>
            <person name="Barry K."/>
            <person name="Chovatia M."/>
            <person name="Clum A."/>
            <person name="Daum C."/>
            <person name="Haridas S."/>
            <person name="He G."/>
            <person name="LaButti K."/>
            <person name="Lipzen A."/>
            <person name="Mondo S."/>
            <person name="Riley R."/>
            <person name="Salamov A."/>
            <person name="Simmons B.A."/>
            <person name="Magnuson J.K."/>
            <person name="Henrissat B."/>
            <person name="Mortensen U.H."/>
            <person name="Larsen T.O."/>
            <person name="Devries R.P."/>
            <person name="Grigoriev I.V."/>
            <person name="Machida M."/>
            <person name="Baker S.E."/>
            <person name="Andersen M.R."/>
        </authorList>
    </citation>
    <scope>NUCLEOTIDE SEQUENCE [LARGE SCALE GENOMIC DNA]</scope>
    <source>
        <strain evidence="1 2">IBT 18842</strain>
    </source>
</reference>
<dbReference type="AlphaFoldDB" id="A0A5N6TL31"/>
<sequence length="362" mass="40270">MKNLPQEIIDMIWELIPPCAIRRLLSSRVIEEFWPTMHPTPGSTVVQMCSGNIIIYSTYVLDGFYISGIRIDDKLYGYQNDDTPLTLTIPSPLAALLVTYGQYGMRTIEVLSEPTECLPKSSNTKTQEFLSIIHPRSQPFRVQLTWDVTTNDGRSVALGPYIRPKEFYQTALFTGNVSDILGLYYETFSGSRNLASFGVLGRPGVSFHRPTLHDTTLSPPSDFGHSSLFGRSSLLNVLPPYQAMFSSLASLKDIETIDVCRLGSRCTGMLLTSGKDGHTSVLGQWYEDTSFQVEVSRLDHQLDNILAFTLVGTGQDYYVGKIDSLSASENLTDAQIFIHGARGDKIIWIYSHSSDTILLVKG</sequence>
<evidence type="ECO:0000313" key="1">
    <source>
        <dbReference type="EMBL" id="KAE8146819.1"/>
    </source>
</evidence>
<dbReference type="EMBL" id="ML742241">
    <property type="protein sequence ID" value="KAE8146819.1"/>
    <property type="molecule type" value="Genomic_DNA"/>
</dbReference>
<keyword evidence="2" id="KW-1185">Reference proteome</keyword>
<evidence type="ECO:0000313" key="2">
    <source>
        <dbReference type="Proteomes" id="UP000325780"/>
    </source>
</evidence>
<dbReference type="Proteomes" id="UP000325780">
    <property type="component" value="Unassembled WGS sequence"/>
</dbReference>
<gene>
    <name evidence="1" type="ORF">BDV25DRAFT_143352</name>
</gene>
<organism evidence="1 2">
    <name type="scientific">Aspergillus avenaceus</name>
    <dbReference type="NCBI Taxonomy" id="36643"/>
    <lineage>
        <taxon>Eukaryota</taxon>
        <taxon>Fungi</taxon>
        <taxon>Dikarya</taxon>
        <taxon>Ascomycota</taxon>
        <taxon>Pezizomycotina</taxon>
        <taxon>Eurotiomycetes</taxon>
        <taxon>Eurotiomycetidae</taxon>
        <taxon>Eurotiales</taxon>
        <taxon>Aspergillaceae</taxon>
        <taxon>Aspergillus</taxon>
        <taxon>Aspergillus subgen. Circumdati</taxon>
    </lineage>
</organism>
<name>A0A5N6TL31_ASPAV</name>